<evidence type="ECO:0000313" key="11">
    <source>
        <dbReference type="Proteomes" id="UP000067625"/>
    </source>
</evidence>
<feature type="transmembrane region" description="Helical" evidence="8">
    <location>
        <begin position="201"/>
        <end position="220"/>
    </location>
</feature>
<reference evidence="10 11" key="2">
    <citation type="journal article" date="2016" name="Int. J. Syst. Evol. Microbiol.">
        <title>Bacillus gobiensis sp. nov., isolated from a soil sample.</title>
        <authorList>
            <person name="Liu B."/>
            <person name="Liu G.H."/>
            <person name="Cetin S."/>
            <person name="Schumann P."/>
            <person name="Pan Z.Z."/>
            <person name="Chen Q.Q."/>
        </authorList>
    </citation>
    <scope>NUCLEOTIDE SEQUENCE [LARGE SCALE GENOMIC DNA]</scope>
    <source>
        <strain evidence="10 11">FJAT-4402</strain>
    </source>
</reference>
<dbReference type="CDD" id="cd17503">
    <property type="entry name" value="MFS_LmrB_MDR_like"/>
    <property type="match status" value="1"/>
</dbReference>
<keyword evidence="4" id="KW-1003">Cell membrane</keyword>
<dbReference type="InterPro" id="IPR036259">
    <property type="entry name" value="MFS_trans_sf"/>
</dbReference>
<dbReference type="NCBIfam" id="TIGR00711">
    <property type="entry name" value="efflux_EmrB"/>
    <property type="match status" value="1"/>
</dbReference>
<feature type="transmembrane region" description="Helical" evidence="8">
    <location>
        <begin position="334"/>
        <end position="353"/>
    </location>
</feature>
<evidence type="ECO:0000256" key="5">
    <source>
        <dbReference type="ARBA" id="ARBA00022692"/>
    </source>
</evidence>
<feature type="transmembrane region" description="Helical" evidence="8">
    <location>
        <begin position="82"/>
        <end position="105"/>
    </location>
</feature>
<evidence type="ECO:0000256" key="6">
    <source>
        <dbReference type="ARBA" id="ARBA00022989"/>
    </source>
</evidence>
<evidence type="ECO:0000256" key="4">
    <source>
        <dbReference type="ARBA" id="ARBA00022475"/>
    </source>
</evidence>
<feature type="transmembrane region" description="Helical" evidence="8">
    <location>
        <begin position="359"/>
        <end position="381"/>
    </location>
</feature>
<keyword evidence="3" id="KW-0813">Transport</keyword>
<evidence type="ECO:0000256" key="2">
    <source>
        <dbReference type="ARBA" id="ARBA00008537"/>
    </source>
</evidence>
<evidence type="ECO:0000259" key="9">
    <source>
        <dbReference type="PROSITE" id="PS50850"/>
    </source>
</evidence>
<proteinExistence type="inferred from homology"/>
<dbReference type="AlphaFoldDB" id="A0A0M4FVA7"/>
<organism evidence="10 11">
    <name type="scientific">Bacillus gobiensis</name>
    <dbReference type="NCBI Taxonomy" id="1441095"/>
    <lineage>
        <taxon>Bacteria</taxon>
        <taxon>Bacillati</taxon>
        <taxon>Bacillota</taxon>
        <taxon>Bacilli</taxon>
        <taxon>Bacillales</taxon>
        <taxon>Bacillaceae</taxon>
        <taxon>Bacillus</taxon>
    </lineage>
</organism>
<feature type="transmembrane region" description="Helical" evidence="8">
    <location>
        <begin position="169"/>
        <end position="189"/>
    </location>
</feature>
<dbReference type="InterPro" id="IPR004638">
    <property type="entry name" value="EmrB-like"/>
</dbReference>
<keyword evidence="11" id="KW-1185">Reference proteome</keyword>
<dbReference type="SUPFAM" id="SSF103473">
    <property type="entry name" value="MFS general substrate transporter"/>
    <property type="match status" value="1"/>
</dbReference>
<dbReference type="RefSeq" id="WP_053604271.1">
    <property type="nucleotide sequence ID" value="NZ_CP012600.1"/>
</dbReference>
<dbReference type="GO" id="GO:0005886">
    <property type="term" value="C:plasma membrane"/>
    <property type="evidence" value="ECO:0007669"/>
    <property type="project" value="UniProtKB-SubCell"/>
</dbReference>
<protein>
    <submittedName>
        <fullName evidence="10">MFS transporter</fullName>
    </submittedName>
</protein>
<dbReference type="PATRIC" id="fig|1441095.3.peg.2956"/>
<feature type="domain" description="Major facilitator superfamily (MFS) profile" evidence="9">
    <location>
        <begin position="16"/>
        <end position="510"/>
    </location>
</feature>
<comment type="similarity">
    <text evidence="2">Belongs to the major facilitator superfamily. EmrB family.</text>
</comment>
<dbReference type="EMBL" id="CP012600">
    <property type="protein sequence ID" value="ALC82480.1"/>
    <property type="molecule type" value="Genomic_DNA"/>
</dbReference>
<dbReference type="InterPro" id="IPR011701">
    <property type="entry name" value="MFS"/>
</dbReference>
<dbReference type="Gene3D" id="1.20.1250.20">
    <property type="entry name" value="MFS general substrate transporter like domains"/>
    <property type="match status" value="1"/>
</dbReference>
<dbReference type="PANTHER" id="PTHR42718:SF9">
    <property type="entry name" value="MAJOR FACILITATOR SUPERFAMILY MULTIDRUG TRANSPORTER MFSC"/>
    <property type="match status" value="1"/>
</dbReference>
<evidence type="ECO:0000256" key="3">
    <source>
        <dbReference type="ARBA" id="ARBA00022448"/>
    </source>
</evidence>
<evidence type="ECO:0000313" key="10">
    <source>
        <dbReference type="EMBL" id="ALC82480.1"/>
    </source>
</evidence>
<evidence type="ECO:0000256" key="1">
    <source>
        <dbReference type="ARBA" id="ARBA00004651"/>
    </source>
</evidence>
<feature type="transmembrane region" description="Helical" evidence="8">
    <location>
        <begin position="144"/>
        <end position="163"/>
    </location>
</feature>
<evidence type="ECO:0000256" key="8">
    <source>
        <dbReference type="SAM" id="Phobius"/>
    </source>
</evidence>
<dbReference type="Proteomes" id="UP000067625">
    <property type="component" value="Chromosome"/>
</dbReference>
<dbReference type="STRING" id="1441095.AM592_13470"/>
<feature type="transmembrane region" description="Helical" evidence="8">
    <location>
        <begin position="54"/>
        <end position="75"/>
    </location>
</feature>
<accession>A0A0M4FVA7</accession>
<dbReference type="GO" id="GO:0022857">
    <property type="term" value="F:transmembrane transporter activity"/>
    <property type="evidence" value="ECO:0007669"/>
    <property type="project" value="InterPro"/>
</dbReference>
<dbReference type="PANTHER" id="PTHR42718">
    <property type="entry name" value="MAJOR FACILITATOR SUPERFAMILY MULTIDRUG TRANSPORTER MFSC"/>
    <property type="match status" value="1"/>
</dbReference>
<keyword evidence="5 8" id="KW-0812">Transmembrane</keyword>
<feature type="transmembrane region" description="Helical" evidence="8">
    <location>
        <begin position="487"/>
        <end position="505"/>
    </location>
</feature>
<gene>
    <name evidence="10" type="ORF">AM592_13470</name>
</gene>
<dbReference type="Gene3D" id="1.20.1720.10">
    <property type="entry name" value="Multidrug resistance protein D"/>
    <property type="match status" value="1"/>
</dbReference>
<reference evidence="11" key="1">
    <citation type="submission" date="2015-08" db="EMBL/GenBank/DDBJ databases">
        <title>Genome sequencing project for genomic taxonomy and phylogenomics of Bacillus-like bacteria.</title>
        <authorList>
            <person name="Liu B."/>
            <person name="Wang J."/>
            <person name="Zhu Y."/>
            <person name="Liu G."/>
            <person name="Chen Q."/>
            <person name="Chen Z."/>
            <person name="Lan J."/>
            <person name="Che J."/>
            <person name="Ge C."/>
            <person name="Shi H."/>
            <person name="Pan Z."/>
            <person name="Liu X."/>
        </authorList>
    </citation>
    <scope>NUCLEOTIDE SEQUENCE [LARGE SCALE GENOMIC DNA]</scope>
    <source>
        <strain evidence="11">FJAT-4402</strain>
    </source>
</reference>
<evidence type="ECO:0000256" key="7">
    <source>
        <dbReference type="ARBA" id="ARBA00023136"/>
    </source>
</evidence>
<feature type="transmembrane region" description="Helical" evidence="8">
    <location>
        <begin position="232"/>
        <end position="252"/>
    </location>
</feature>
<feature type="transmembrane region" description="Helical" evidence="8">
    <location>
        <begin position="111"/>
        <end position="132"/>
    </location>
</feature>
<feature type="transmembrane region" description="Helical" evidence="8">
    <location>
        <begin position="273"/>
        <end position="294"/>
    </location>
</feature>
<dbReference type="PROSITE" id="PS50850">
    <property type="entry name" value="MFS"/>
    <property type="match status" value="1"/>
</dbReference>
<keyword evidence="6 8" id="KW-1133">Transmembrane helix</keyword>
<keyword evidence="7 8" id="KW-0472">Membrane</keyword>
<dbReference type="InterPro" id="IPR020846">
    <property type="entry name" value="MFS_dom"/>
</dbReference>
<name>A0A0M4FVA7_9BACI</name>
<comment type="subcellular location">
    <subcellularLocation>
        <location evidence="1">Cell membrane</location>
        <topology evidence="1">Multi-pass membrane protein</topology>
    </subcellularLocation>
</comment>
<dbReference type="PRINTS" id="PR01036">
    <property type="entry name" value="TCRTETB"/>
</dbReference>
<feature type="transmembrane region" description="Helical" evidence="8">
    <location>
        <begin position="402"/>
        <end position="419"/>
    </location>
</feature>
<feature type="transmembrane region" description="Helical" evidence="8">
    <location>
        <begin position="306"/>
        <end position="327"/>
    </location>
</feature>
<feature type="transmembrane region" description="Helical" evidence="8">
    <location>
        <begin position="16"/>
        <end position="34"/>
    </location>
</feature>
<dbReference type="Pfam" id="PF07690">
    <property type="entry name" value="MFS_1"/>
    <property type="match status" value="1"/>
</dbReference>
<sequence>MALQENKPKTENPKSILIILMAGLFLAILNQTLLNVALPHLMTEFGVDTSTIQWLTTGYMLVNGILIPLSAFLITRFGSRSLFLTAMMFFTIGTLICGIATNFPIMMTGRLIQAIGGGILQPLVMTTILFIFPPESRGKGMGVFGLAMMFAPAVGPTLSGWIIEHYHWRLMFNGLVPLAFVVLIAAFFLFRNMVEPRKIKIDLLGTVLSVAGFASLLYGVSEAGSEGWDDPIVLTTVIIGVVGIAAFIFQQLKSPEPMLDFRVFKYDIFSLSSVLNIIITVALFSGMFLLPIYLQNLLGFSALDSGLLLLPGALVMLVMSPISGILFDKYGPRPLTIAGLIITAVTTFDYTFLTVQTSYTHIMVIYMIRAFGISLLMMPVMTAGMNQLPKELNSHGTAMANTLRQISGSIGISLITTAYTNRTSFHYSVIADQTNTADPSFMHSFQSYVQSIAGHLHIPLDQAKQIVYSSLLKQANAEANVMGINDAFFLTAFICGIGVVLALFLRDVRKDHLRKKAHKKNVKMLPAPKEVKEY</sequence>
<dbReference type="OrthoDB" id="9816041at2"/>